<dbReference type="FunFam" id="3.40.33.10:FF:000004">
    <property type="entry name" value="CAP, cysteine-rich secretory protein, antigen 5"/>
    <property type="match status" value="1"/>
</dbReference>
<evidence type="ECO:0000256" key="3">
    <source>
        <dbReference type="ARBA" id="ARBA00022821"/>
    </source>
</evidence>
<dbReference type="PROSITE" id="PS01010">
    <property type="entry name" value="CRISP_2"/>
    <property type="match status" value="1"/>
</dbReference>
<feature type="domain" description="SCP" evidence="7">
    <location>
        <begin position="24"/>
        <end position="155"/>
    </location>
</feature>
<evidence type="ECO:0000259" key="7">
    <source>
        <dbReference type="SMART" id="SM00198"/>
    </source>
</evidence>
<dbReference type="InterPro" id="IPR014044">
    <property type="entry name" value="CAP_dom"/>
</dbReference>
<proteinExistence type="inferred from homology"/>
<dbReference type="Gene3D" id="3.40.33.10">
    <property type="entry name" value="CAP"/>
    <property type="match status" value="3"/>
</dbReference>
<evidence type="ECO:0000313" key="9">
    <source>
        <dbReference type="Proteomes" id="UP001428341"/>
    </source>
</evidence>
<dbReference type="CDD" id="cd05381">
    <property type="entry name" value="CAP_PR-1"/>
    <property type="match status" value="2"/>
</dbReference>
<dbReference type="AlphaFoldDB" id="A0AAP0QAY3"/>
<dbReference type="InterPro" id="IPR018244">
    <property type="entry name" value="Allrgn_V5/Tpx1_CS"/>
</dbReference>
<dbReference type="PANTHER" id="PTHR10334">
    <property type="entry name" value="CYSTEINE-RICH SECRETORY PROTEIN-RELATED"/>
    <property type="match status" value="1"/>
</dbReference>
<dbReference type="PROSITE" id="PS01009">
    <property type="entry name" value="CRISP_1"/>
    <property type="match status" value="2"/>
</dbReference>
<reference evidence="8 9" key="1">
    <citation type="submission" date="2024-05" db="EMBL/GenBank/DDBJ databases">
        <title>Haplotype-resolved chromosome-level genome assembly of Huyou (Citrus changshanensis).</title>
        <authorList>
            <person name="Miao C."/>
            <person name="Chen W."/>
            <person name="Wu Y."/>
            <person name="Wang L."/>
            <person name="Zhao S."/>
            <person name="Grierson D."/>
            <person name="Xu C."/>
            <person name="Chen K."/>
        </authorList>
    </citation>
    <scope>NUCLEOTIDE SEQUENCE [LARGE SCALE GENOMIC DNA]</scope>
    <source>
        <strain evidence="8">01-14</strain>
        <tissue evidence="8">Leaf</tissue>
    </source>
</reference>
<gene>
    <name evidence="8" type="ORF">WN944_028571</name>
</gene>
<keyword evidence="2 6" id="KW-0732">Signal</keyword>
<keyword evidence="9" id="KW-1185">Reference proteome</keyword>
<evidence type="ECO:0000313" key="8">
    <source>
        <dbReference type="EMBL" id="KAK9176554.1"/>
    </source>
</evidence>
<evidence type="ECO:0000256" key="6">
    <source>
        <dbReference type="SAM" id="SignalP"/>
    </source>
</evidence>
<dbReference type="InterPro" id="IPR035940">
    <property type="entry name" value="CAP_sf"/>
</dbReference>
<name>A0AAP0QAY3_9ROSI</name>
<accession>A0AAP0QAY3</accession>
<dbReference type="Proteomes" id="UP001428341">
    <property type="component" value="Unassembled WGS sequence"/>
</dbReference>
<dbReference type="SMART" id="SM00198">
    <property type="entry name" value="SCP"/>
    <property type="match status" value="2"/>
</dbReference>
<evidence type="ECO:0000256" key="2">
    <source>
        <dbReference type="ARBA" id="ARBA00022729"/>
    </source>
</evidence>
<comment type="caution">
    <text evidence="8">The sequence shown here is derived from an EMBL/GenBank/DDBJ whole genome shotgun (WGS) entry which is preliminary data.</text>
</comment>
<feature type="domain" description="SCP" evidence="7">
    <location>
        <begin position="247"/>
        <end position="380"/>
    </location>
</feature>
<keyword evidence="4" id="KW-1015">Disulfide bond</keyword>
<feature type="signal peptide" evidence="6">
    <location>
        <begin position="1"/>
        <end position="22"/>
    </location>
</feature>
<dbReference type="GO" id="GO:0098542">
    <property type="term" value="P:defense response to other organism"/>
    <property type="evidence" value="ECO:0007669"/>
    <property type="project" value="UniProtKB-ARBA"/>
</dbReference>
<organism evidence="8 9">
    <name type="scientific">Citrus x changshan-huyou</name>
    <dbReference type="NCBI Taxonomy" id="2935761"/>
    <lineage>
        <taxon>Eukaryota</taxon>
        <taxon>Viridiplantae</taxon>
        <taxon>Streptophyta</taxon>
        <taxon>Embryophyta</taxon>
        <taxon>Tracheophyta</taxon>
        <taxon>Spermatophyta</taxon>
        <taxon>Magnoliopsida</taxon>
        <taxon>eudicotyledons</taxon>
        <taxon>Gunneridae</taxon>
        <taxon>Pentapetalae</taxon>
        <taxon>rosids</taxon>
        <taxon>malvids</taxon>
        <taxon>Sapindales</taxon>
        <taxon>Rutaceae</taxon>
        <taxon>Aurantioideae</taxon>
        <taxon>Citrus</taxon>
    </lineage>
</organism>
<sequence>MSNISLAILCLVALATTQLSSAQNSQQDYLRAHNETRASVRVGPMRWDNKVAAYAQNYANQRKGDCRLVHSGGPYSENLAWSNGDLTGMAAMKLWVDERPKYNYNSNTCVGGECRHYTQVVWRNSVRLGCTRVKCNNNRGTFVICNYDPPGNVAGQLRKYSETIAWSSQGELTAAEYVKICMDGKPLYDYNSNTCAINGTKCAVYTQVVWRNSAKSTPQVMSPINSLAIFHLVVLAARIHLSSANNATQQRYVHLHNEARRNVGIGIGMTWDKTLEDHAHSYAQKLKVDCIIEHSVSHYGENLAWADYDFTVDHIVKMWVDEKQFYDYSSNTCAPNQMCGHYTQVVWRKSVRLGCAKERCNNNHQFIAICNYDPPGNAAGERPF</sequence>
<dbReference type="EMBL" id="JBCGBO010000025">
    <property type="protein sequence ID" value="KAK9176554.1"/>
    <property type="molecule type" value="Genomic_DNA"/>
</dbReference>
<evidence type="ECO:0000256" key="4">
    <source>
        <dbReference type="ARBA" id="ARBA00023157"/>
    </source>
</evidence>
<dbReference type="SUPFAM" id="SSF55797">
    <property type="entry name" value="PR-1-like"/>
    <property type="match status" value="3"/>
</dbReference>
<dbReference type="Pfam" id="PF00188">
    <property type="entry name" value="CAP"/>
    <property type="match status" value="2"/>
</dbReference>
<dbReference type="InterPro" id="IPR001283">
    <property type="entry name" value="CRISP-related"/>
</dbReference>
<evidence type="ECO:0000256" key="1">
    <source>
        <dbReference type="ARBA" id="ARBA00009923"/>
    </source>
</evidence>
<dbReference type="PRINTS" id="PR00837">
    <property type="entry name" value="V5TPXLIKE"/>
</dbReference>
<protein>
    <recommendedName>
        <fullName evidence="5">Pathogenesis-related protein 1</fullName>
    </recommendedName>
</protein>
<comment type="similarity">
    <text evidence="1">Belongs to the CRISP family.</text>
</comment>
<keyword evidence="3" id="KW-0611">Plant defense</keyword>
<dbReference type="FunFam" id="3.40.33.10:FF:000006">
    <property type="entry name" value="Putative pathogenesis-related protein 1"/>
    <property type="match status" value="1"/>
</dbReference>
<feature type="chain" id="PRO_5042958514" description="Pathogenesis-related protein 1" evidence="6">
    <location>
        <begin position="23"/>
        <end position="384"/>
    </location>
</feature>
<evidence type="ECO:0000256" key="5">
    <source>
        <dbReference type="ARBA" id="ARBA00073092"/>
    </source>
</evidence>
<dbReference type="GO" id="GO:0005576">
    <property type="term" value="C:extracellular region"/>
    <property type="evidence" value="ECO:0007669"/>
    <property type="project" value="InterPro"/>
</dbReference>